<dbReference type="OrthoDB" id="9765680at2"/>
<dbReference type="PANTHER" id="PTHR43767">
    <property type="entry name" value="LONG-CHAIN-FATTY-ACID--COA LIGASE"/>
    <property type="match status" value="1"/>
</dbReference>
<dbReference type="Proteomes" id="UP000000292">
    <property type="component" value="Chromosome"/>
</dbReference>
<dbReference type="PATRIC" id="fig|1048834.4.peg.2034"/>
<dbReference type="PROSITE" id="PS51152">
    <property type="entry name" value="NFYA_HAP2_2"/>
    <property type="match status" value="1"/>
</dbReference>
<feature type="domain" description="AMP-binding enzyme C-terminal" evidence="5">
    <location>
        <begin position="436"/>
        <end position="513"/>
    </location>
</feature>
<dbReference type="GO" id="GO:0016878">
    <property type="term" value="F:acid-thiol ligase activity"/>
    <property type="evidence" value="ECO:0007669"/>
    <property type="project" value="UniProtKB-ARBA"/>
</dbReference>
<dbReference type="HOGENOM" id="CLU_000022_59_9_9"/>
<evidence type="ECO:0000313" key="7">
    <source>
        <dbReference type="Proteomes" id="UP000000292"/>
    </source>
</evidence>
<evidence type="ECO:0000256" key="1">
    <source>
        <dbReference type="ARBA" id="ARBA00023015"/>
    </source>
</evidence>
<dbReference type="SUPFAM" id="SSF56801">
    <property type="entry name" value="Acetyl-CoA synthetase-like"/>
    <property type="match status" value="1"/>
</dbReference>
<feature type="domain" description="AMP-dependent synthetase/ligase" evidence="4">
    <location>
        <begin position="11"/>
        <end position="386"/>
    </location>
</feature>
<accession>F8IF96</accession>
<keyword evidence="2" id="KW-0238">DNA-binding</keyword>
<reference evidence="6 7" key="1">
    <citation type="journal article" date="2011" name="J. Bacteriol.">
        <title>Complete Genome Sequence of Alicyclobacillus acidocaldarius Strain Tc-4-1.</title>
        <authorList>
            <person name="Chen Y."/>
            <person name="He Y."/>
            <person name="Zhang B."/>
            <person name="Yang J."/>
            <person name="Li W."/>
            <person name="Dong Z."/>
            <person name="Hu S."/>
        </authorList>
    </citation>
    <scope>NUCLEOTIDE SEQUENCE [LARGE SCALE GENOMIC DNA]</scope>
    <source>
        <strain evidence="6 7">Tc-4-1</strain>
    </source>
</reference>
<dbReference type="AlphaFoldDB" id="F8IF96"/>
<evidence type="ECO:0000313" key="6">
    <source>
        <dbReference type="EMBL" id="AEJ44061.1"/>
    </source>
</evidence>
<dbReference type="InterPro" id="IPR001289">
    <property type="entry name" value="NFYA"/>
</dbReference>
<dbReference type="PROSITE" id="PS00455">
    <property type="entry name" value="AMP_BINDING"/>
    <property type="match status" value="1"/>
</dbReference>
<organism evidence="6 7">
    <name type="scientific">Alicyclobacillus acidocaldarius (strain Tc-4-1)</name>
    <name type="common">Bacillus acidocaldarius</name>
    <dbReference type="NCBI Taxonomy" id="1048834"/>
    <lineage>
        <taxon>Bacteria</taxon>
        <taxon>Bacillati</taxon>
        <taxon>Bacillota</taxon>
        <taxon>Bacilli</taxon>
        <taxon>Bacillales</taxon>
        <taxon>Alicyclobacillaceae</taxon>
        <taxon>Alicyclobacillus</taxon>
    </lineage>
</organism>
<keyword evidence="3" id="KW-0804">Transcription</keyword>
<evidence type="ECO:0000256" key="3">
    <source>
        <dbReference type="ARBA" id="ARBA00023163"/>
    </source>
</evidence>
<dbReference type="InterPro" id="IPR000873">
    <property type="entry name" value="AMP-dep_synth/lig_dom"/>
</dbReference>
<evidence type="ECO:0000259" key="5">
    <source>
        <dbReference type="Pfam" id="PF13193"/>
    </source>
</evidence>
<dbReference type="EMBL" id="CP002902">
    <property type="protein sequence ID" value="AEJ44061.1"/>
    <property type="molecule type" value="Genomic_DNA"/>
</dbReference>
<gene>
    <name evidence="6" type="ordered locus">TC41_2155</name>
</gene>
<dbReference type="GO" id="GO:0003700">
    <property type="term" value="F:DNA-binding transcription factor activity"/>
    <property type="evidence" value="ECO:0007669"/>
    <property type="project" value="InterPro"/>
</dbReference>
<dbReference type="Gene3D" id="3.30.300.30">
    <property type="match status" value="1"/>
</dbReference>
<dbReference type="PANTHER" id="PTHR43767:SF1">
    <property type="entry name" value="NONRIBOSOMAL PEPTIDE SYNTHASE PES1 (EUROFUNG)-RELATED"/>
    <property type="match status" value="1"/>
</dbReference>
<dbReference type="eggNOG" id="COG0318">
    <property type="taxonomic scope" value="Bacteria"/>
</dbReference>
<dbReference type="STRING" id="1048834.TC41_2155"/>
<keyword evidence="1" id="KW-0805">Transcription regulation</keyword>
<dbReference type="InterPro" id="IPR050237">
    <property type="entry name" value="ATP-dep_AMP-bd_enzyme"/>
</dbReference>
<dbReference type="Gene3D" id="3.40.50.12780">
    <property type="entry name" value="N-terminal domain of ligase-like"/>
    <property type="match status" value="1"/>
</dbReference>
<dbReference type="Pfam" id="PF13193">
    <property type="entry name" value="AMP-binding_C"/>
    <property type="match status" value="1"/>
</dbReference>
<dbReference type="InterPro" id="IPR020845">
    <property type="entry name" value="AMP-binding_CS"/>
</dbReference>
<dbReference type="InterPro" id="IPR042099">
    <property type="entry name" value="ANL_N_sf"/>
</dbReference>
<evidence type="ECO:0000259" key="4">
    <source>
        <dbReference type="Pfam" id="PF00501"/>
    </source>
</evidence>
<proteinExistence type="predicted"/>
<protein>
    <submittedName>
        <fullName evidence="6">AMP-dependent synthetase and ligase</fullName>
    </submittedName>
</protein>
<reference evidence="7" key="2">
    <citation type="submission" date="2011-06" db="EMBL/GenBank/DDBJ databases">
        <title>The complete genome sequence of Alicyclobacillus acidocaldarius sp. Tc-4-1.</title>
        <authorList>
            <person name="Chen Y."/>
            <person name="He Y."/>
            <person name="Dong Z."/>
            <person name="Hu S."/>
        </authorList>
    </citation>
    <scope>NUCLEOTIDE SEQUENCE [LARGE SCALE GENOMIC DNA]</scope>
    <source>
        <strain evidence="7">Tc-4-1</strain>
    </source>
</reference>
<dbReference type="Pfam" id="PF00501">
    <property type="entry name" value="AMP-binding"/>
    <property type="match status" value="1"/>
</dbReference>
<evidence type="ECO:0000256" key="2">
    <source>
        <dbReference type="ARBA" id="ARBA00023125"/>
    </source>
</evidence>
<dbReference type="RefSeq" id="WP_014464906.1">
    <property type="nucleotide sequence ID" value="NC_017167.1"/>
</dbReference>
<dbReference type="GO" id="GO:0003677">
    <property type="term" value="F:DNA binding"/>
    <property type="evidence" value="ECO:0007669"/>
    <property type="project" value="UniProtKB-KW"/>
</dbReference>
<sequence length="531" mass="57982">MPFLHEWLRLHALERPSHPAVHFLGTHLSYAELDAYASAMAALLADLGLRRGDPIALFLPNMPHFLIAKLGAERVGVPVSPVSPLAKEWELEYQLQDLGAKLVICDDERMAVASAVCERLGIRHLFSASMSDFSRESCDLGEATGKSKDDRNALVCALRDRLGRSAQAPVDGNDTCLIMYTSGSTGMPKGAMLTCANAAYKAEAVVAASKLTEADVVLGVMPLCHIAGLLMGACATVRAGATLALLPKFDPELAMDAIQRHRVTVMYTVTPMNLAIMEHPRSGDVDFSSLRLNPCTSFGVLVTDRVAAEWKALTGAPLYEAAYGLTETHTADTQMPLDAIRYGTHGKPIPGTRIRIAPLDDPTGALSPGEAGEIWIRSPGVMKGYLRRDDATREAIQDGWLRTGDIGFLDQDGYLVFRGRKKEMIKCSGYSVFPEEVEHWLSRHEAIRQVAVIGVLDAQKGEVVKAFVVLNPSYVGKVTETDIIAWSREKIAHYKCPRHVEFRDALPATGTGKILRRVLAEEEAVKRRQAT</sequence>
<dbReference type="InterPro" id="IPR045851">
    <property type="entry name" value="AMP-bd_C_sf"/>
</dbReference>
<dbReference type="KEGG" id="aad:TC41_2155"/>
<name>F8IF96_ALIAT</name>
<dbReference type="InterPro" id="IPR025110">
    <property type="entry name" value="AMP-bd_C"/>
</dbReference>
<keyword evidence="6" id="KW-0436">Ligase</keyword>